<sequence length="361" mass="41112">MARLVKSSRRLMHRRRRRGFAIRRRRYSGRRRYSSRRRYSIRRRVSRSLAIPRRGAREFSWVLNLHNYQHSFNDGGAISAIQGNQWYLMSPPTLIIPYQAFRFLFKEWRLTRLLVAIRRRYPEPVVYQPNQQEQTVAASRLASNNIWWCPWGKYDRPEQAPRQTKSAILLTSQWAVRSVSQRCQRLSLVSTRRSASFVSGSTPIIDGNEGRPGGGYGQASLLSNVGFVAYWGRWPTYSFSDTYNATPNSDRNDLLPVANLGFIAVENLSEITPDAVEIKVKAFFSFKGRKNLGSVNDSTGAFTSTFPLSSTDWYLDNNKTVPPVGVLEQNLLDQVDKDEPVEMPDIGPASVVAASPDGPMV</sequence>
<organism evidence="2 3">
    <name type="scientific">Cricket associated circular virus 1</name>
    <dbReference type="NCBI Taxonomy" id="2293276"/>
    <lineage>
        <taxon>Viruses</taxon>
        <taxon>Volvovirus</taxon>
    </lineage>
</organism>
<protein>
    <submittedName>
        <fullName evidence="2">Putative capsid protein</fullName>
    </submittedName>
</protein>
<name>A0A346BPB7_9VIRU</name>
<accession>A0A346BPB7</accession>
<reference evidence="2 3" key="1">
    <citation type="journal article" date="2018" name="PeerJ">
        <title>Virus discovery in all three major lineages of terrestrial arthropods highlights the diversity of single-stranded DNA viruses associated with invertebrates.</title>
        <authorList>
            <person name="Rosario K."/>
            <person name="Mettel K.A."/>
            <person name="Benner B.E."/>
            <person name="Johnson R."/>
            <person name="Scott C."/>
            <person name="Yusseff-Vanegas S.Z."/>
            <person name="Baker C.C."/>
            <person name="Cassill D.L."/>
            <person name="Storer C."/>
            <person name="Varsani A."/>
            <person name="Breitbart M."/>
        </authorList>
    </citation>
    <scope>NUCLEOTIDE SEQUENCE [LARGE SCALE GENOMIC DNA]</scope>
    <source>
        <strain evidence="2">I0180_G7-G12</strain>
    </source>
</reference>
<proteinExistence type="predicted"/>
<evidence type="ECO:0000256" key="1">
    <source>
        <dbReference type="SAM" id="MobiDB-lite"/>
    </source>
</evidence>
<dbReference type="Proteomes" id="UP000281281">
    <property type="component" value="Segment"/>
</dbReference>
<evidence type="ECO:0000313" key="3">
    <source>
        <dbReference type="Proteomes" id="UP000281281"/>
    </source>
</evidence>
<feature type="region of interest" description="Disordered" evidence="1">
    <location>
        <begin position="342"/>
        <end position="361"/>
    </location>
</feature>
<dbReference type="EMBL" id="MH545526">
    <property type="protein sequence ID" value="AXL65914.1"/>
    <property type="molecule type" value="Genomic_DNA"/>
</dbReference>
<evidence type="ECO:0000313" key="2">
    <source>
        <dbReference type="EMBL" id="AXL65914.1"/>
    </source>
</evidence>